<reference evidence="1 2" key="2">
    <citation type="submission" date="2018-11" db="EMBL/GenBank/DDBJ databases">
        <authorList>
            <consortium name="Pathogen Informatics"/>
        </authorList>
    </citation>
    <scope>NUCLEOTIDE SEQUENCE [LARGE SCALE GENOMIC DNA]</scope>
</reference>
<dbReference type="WBParaSite" id="GPUH_0001011101-mRNA-1">
    <property type="protein sequence ID" value="GPUH_0001011101-mRNA-1"/>
    <property type="gene ID" value="GPUH_0001011101"/>
</dbReference>
<accession>A0A183DN07</accession>
<sequence>MDKAAEERVRAYVQEVESRVASQLADRKAVEDSVPLSEDQLRRLDSTLKRTTAFMKKLKNIGSGHTIADAKIKYNDVKEVVSICVKLKCYYAEFSSLLLLELRKLMPVKRSDKIQNPSKLRVDIRLLTELCLHGVFAKEGLQLLGSVLSYLTITDKSDHLNLPILLPFCKVSSVDLLGLHSFPVKQDATALGTELPCSPVLTSEHKKTFAQLFLDYRASLIEHIRKDLMEVNQLLRSIKKQMRTRGDASAEDHSRLDAARARYEKILAAGVQLSEVLGVEMEKMEEEQSEDEEEEILTVAFSQAKQDGNLSIWPDKDTRYFYETKLELRQLVPSILFQESEQQTLDLVGTKIDDVDLSGLDTVVEEPENDRESLNEEDEDVTLEVVDVNPAITASIMEPKVSGQDLKTMTSEFLRRLPWLINRDLIDSAALDFVTNLNTSSNRKKLCQMMLEEHQARLDLLPFYGRLIATLEPVMPDLAIEISQTLIQQFRAGVQNKASMRIHMKMRCCRFISELVRFPSLSIQRDTCRLATSAASSFAGETVITALETNPVSRFDT</sequence>
<organism evidence="3">
    <name type="scientific">Gongylonema pulchrum</name>
    <dbReference type="NCBI Taxonomy" id="637853"/>
    <lineage>
        <taxon>Eukaryota</taxon>
        <taxon>Metazoa</taxon>
        <taxon>Ecdysozoa</taxon>
        <taxon>Nematoda</taxon>
        <taxon>Chromadorea</taxon>
        <taxon>Rhabditida</taxon>
        <taxon>Spirurina</taxon>
        <taxon>Spiruromorpha</taxon>
        <taxon>Spiruroidea</taxon>
        <taxon>Gongylonematidae</taxon>
        <taxon>Gongylonema</taxon>
    </lineage>
</organism>
<dbReference type="InterPro" id="IPR016024">
    <property type="entry name" value="ARM-type_fold"/>
</dbReference>
<dbReference type="AlphaFoldDB" id="A0A183DN07"/>
<dbReference type="GO" id="GO:0035145">
    <property type="term" value="C:exon-exon junction complex"/>
    <property type="evidence" value="ECO:0007669"/>
    <property type="project" value="TreeGrafter"/>
</dbReference>
<protein>
    <submittedName>
        <fullName evidence="3">MIF4G domain-containing protein</fullName>
    </submittedName>
</protein>
<dbReference type="Proteomes" id="UP000271098">
    <property type="component" value="Unassembled WGS sequence"/>
</dbReference>
<dbReference type="InterPro" id="IPR039762">
    <property type="entry name" value="Nmd2/UPF2"/>
</dbReference>
<dbReference type="OrthoDB" id="27832at2759"/>
<dbReference type="PANTHER" id="PTHR12839:SF7">
    <property type="entry name" value="REGULATOR OF NONSENSE TRANSCRIPTS 2"/>
    <property type="match status" value="1"/>
</dbReference>
<evidence type="ECO:0000313" key="1">
    <source>
        <dbReference type="EMBL" id="VDN16986.1"/>
    </source>
</evidence>
<name>A0A183DN07_9BILA</name>
<dbReference type="PANTHER" id="PTHR12839">
    <property type="entry name" value="NONSENSE-MEDIATED MRNA DECAY PROTEIN 2 UP-FRAMESHIFT SUPPRESSOR 2"/>
    <property type="match status" value="1"/>
</dbReference>
<keyword evidence="2" id="KW-1185">Reference proteome</keyword>
<gene>
    <name evidence="1" type="ORF">GPUH_LOCUS10098</name>
</gene>
<dbReference type="GO" id="GO:0005737">
    <property type="term" value="C:cytoplasm"/>
    <property type="evidence" value="ECO:0007669"/>
    <property type="project" value="TreeGrafter"/>
</dbReference>
<evidence type="ECO:0000313" key="2">
    <source>
        <dbReference type="Proteomes" id="UP000271098"/>
    </source>
</evidence>
<dbReference type="GO" id="GO:0000184">
    <property type="term" value="P:nuclear-transcribed mRNA catabolic process, nonsense-mediated decay"/>
    <property type="evidence" value="ECO:0007669"/>
    <property type="project" value="InterPro"/>
</dbReference>
<evidence type="ECO:0000313" key="3">
    <source>
        <dbReference type="WBParaSite" id="GPUH_0001011101-mRNA-1"/>
    </source>
</evidence>
<dbReference type="SUPFAM" id="SSF48371">
    <property type="entry name" value="ARM repeat"/>
    <property type="match status" value="2"/>
</dbReference>
<reference evidence="3" key="1">
    <citation type="submission" date="2016-06" db="UniProtKB">
        <authorList>
            <consortium name="WormBaseParasite"/>
        </authorList>
    </citation>
    <scope>IDENTIFICATION</scope>
</reference>
<proteinExistence type="predicted"/>
<dbReference type="EMBL" id="UYRT01077850">
    <property type="protein sequence ID" value="VDN16986.1"/>
    <property type="molecule type" value="Genomic_DNA"/>
</dbReference>
<dbReference type="Gene3D" id="1.25.40.180">
    <property type="match status" value="3"/>
</dbReference>